<accession>A0ABP7D820</accession>
<gene>
    <name evidence="1" type="ORF">GCM10022377_14780</name>
</gene>
<dbReference type="EMBL" id="BAABCJ010000002">
    <property type="protein sequence ID" value="GAA3702175.1"/>
    <property type="molecule type" value="Genomic_DNA"/>
</dbReference>
<comment type="caution">
    <text evidence="1">The sequence shown here is derived from an EMBL/GenBank/DDBJ whole genome shotgun (WGS) entry which is preliminary data.</text>
</comment>
<evidence type="ECO:0000313" key="2">
    <source>
        <dbReference type="Proteomes" id="UP001501536"/>
    </source>
</evidence>
<evidence type="ECO:0008006" key="3">
    <source>
        <dbReference type="Google" id="ProtNLM"/>
    </source>
</evidence>
<reference evidence="2" key="1">
    <citation type="journal article" date="2019" name="Int. J. Syst. Evol. Microbiol.">
        <title>The Global Catalogue of Microorganisms (GCM) 10K type strain sequencing project: providing services to taxonomists for standard genome sequencing and annotation.</title>
        <authorList>
            <consortium name="The Broad Institute Genomics Platform"/>
            <consortium name="The Broad Institute Genome Sequencing Center for Infectious Disease"/>
            <person name="Wu L."/>
            <person name="Ma J."/>
        </authorList>
    </citation>
    <scope>NUCLEOTIDE SEQUENCE [LARGE SCALE GENOMIC DNA]</scope>
    <source>
        <strain evidence="2">JCM 16961</strain>
    </source>
</reference>
<evidence type="ECO:0000313" key="1">
    <source>
        <dbReference type="EMBL" id="GAA3702175.1"/>
    </source>
</evidence>
<dbReference type="RefSeq" id="WP_344882256.1">
    <property type="nucleotide sequence ID" value="NZ_BAABCJ010000002.1"/>
</dbReference>
<sequence>MEETGPERVVEWVVSVDDAHVARVEDVVAALEDAGLKVERVLVTLGIVCGRADEACRDALQHVMGVASVAPAQTIRVDPPDAPIQ</sequence>
<proteinExistence type="predicted"/>
<protein>
    <recommendedName>
        <fullName evidence="3">Ketohydroxyglutarate aldolase</fullName>
    </recommendedName>
</protein>
<keyword evidence="2" id="KW-1185">Reference proteome</keyword>
<name>A0ABP7D820_9MICC</name>
<organism evidence="1 2">
    <name type="scientific">Zhihengliuella alba</name>
    <dbReference type="NCBI Taxonomy" id="547018"/>
    <lineage>
        <taxon>Bacteria</taxon>
        <taxon>Bacillati</taxon>
        <taxon>Actinomycetota</taxon>
        <taxon>Actinomycetes</taxon>
        <taxon>Micrococcales</taxon>
        <taxon>Micrococcaceae</taxon>
        <taxon>Zhihengliuella</taxon>
    </lineage>
</organism>
<dbReference type="Proteomes" id="UP001501536">
    <property type="component" value="Unassembled WGS sequence"/>
</dbReference>